<proteinExistence type="predicted"/>
<comment type="catalytic activity">
    <reaction evidence="1">
        <text>L-glutamyl-[protein] + S-adenosyl-L-methionine = [protein]-L-glutamate 5-O-methyl ester + S-adenosyl-L-homocysteine</text>
        <dbReference type="Rhea" id="RHEA:24452"/>
        <dbReference type="Rhea" id="RHEA-COMP:10208"/>
        <dbReference type="Rhea" id="RHEA-COMP:10311"/>
        <dbReference type="ChEBI" id="CHEBI:29973"/>
        <dbReference type="ChEBI" id="CHEBI:57856"/>
        <dbReference type="ChEBI" id="CHEBI:59789"/>
        <dbReference type="ChEBI" id="CHEBI:82795"/>
        <dbReference type="EC" id="2.1.1.80"/>
    </reaction>
</comment>
<dbReference type="GO" id="GO:0008983">
    <property type="term" value="F:protein-glutamate O-methyltransferase activity"/>
    <property type="evidence" value="ECO:0007669"/>
    <property type="project" value="UniProtKB-EC"/>
</dbReference>
<evidence type="ECO:0000256" key="5">
    <source>
        <dbReference type="ARBA" id="ARBA00022691"/>
    </source>
</evidence>
<protein>
    <recommendedName>
        <fullName evidence="2">protein-glutamate O-methyltransferase</fullName>
        <ecNumber evidence="2">2.1.1.80</ecNumber>
    </recommendedName>
</protein>
<keyword evidence="3" id="KW-0489">Methyltransferase</keyword>
<feature type="domain" description="CheR-type methyltransferase" evidence="6">
    <location>
        <begin position="10"/>
        <end position="288"/>
    </location>
</feature>
<dbReference type="Pfam" id="PF01739">
    <property type="entry name" value="CheR"/>
    <property type="match status" value="1"/>
</dbReference>
<gene>
    <name evidence="7" type="ORF">GCL60_05025</name>
</gene>
<evidence type="ECO:0000256" key="1">
    <source>
        <dbReference type="ARBA" id="ARBA00001541"/>
    </source>
</evidence>
<dbReference type="EMBL" id="WFLM01000002">
    <property type="protein sequence ID" value="KAB8039624.1"/>
    <property type="molecule type" value="Genomic_DNA"/>
</dbReference>
<dbReference type="OrthoDB" id="5289648at2"/>
<dbReference type="PANTHER" id="PTHR24422:SF19">
    <property type="entry name" value="CHEMOTAXIS PROTEIN METHYLTRANSFERASE"/>
    <property type="match status" value="1"/>
</dbReference>
<dbReference type="InterPro" id="IPR050903">
    <property type="entry name" value="Bact_Chemotaxis_MeTrfase"/>
</dbReference>
<dbReference type="InterPro" id="IPR036804">
    <property type="entry name" value="CheR_N_sf"/>
</dbReference>
<dbReference type="RefSeq" id="WP_153418945.1">
    <property type="nucleotide sequence ID" value="NZ_WFLM01000002.1"/>
</dbReference>
<reference evidence="7 8" key="1">
    <citation type="submission" date="2019-10" db="EMBL/GenBank/DDBJ databases">
        <title>New species of Slilvanegrellaceae.</title>
        <authorList>
            <person name="Pitt A."/>
            <person name="Hahn M.W."/>
        </authorList>
    </citation>
    <scope>NUCLEOTIDE SEQUENCE [LARGE SCALE GENOMIC DNA]</scope>
    <source>
        <strain evidence="7 8">SP-Ram-0.45-NSY-1</strain>
    </source>
</reference>
<dbReference type="SUPFAM" id="SSF53335">
    <property type="entry name" value="S-adenosyl-L-methionine-dependent methyltransferases"/>
    <property type="match status" value="1"/>
</dbReference>
<evidence type="ECO:0000259" key="6">
    <source>
        <dbReference type="PROSITE" id="PS50123"/>
    </source>
</evidence>
<dbReference type="EC" id="2.1.1.80" evidence="2"/>
<evidence type="ECO:0000313" key="8">
    <source>
        <dbReference type="Proteomes" id="UP000437748"/>
    </source>
</evidence>
<dbReference type="InterPro" id="IPR029063">
    <property type="entry name" value="SAM-dependent_MTases_sf"/>
</dbReference>
<dbReference type="InterPro" id="IPR026024">
    <property type="entry name" value="Chemotaxis_MeTrfase_CheR"/>
</dbReference>
<dbReference type="PRINTS" id="PR00996">
    <property type="entry name" value="CHERMTFRASE"/>
</dbReference>
<dbReference type="SUPFAM" id="SSF47757">
    <property type="entry name" value="Chemotaxis receptor methyltransferase CheR, N-terminal domain"/>
    <property type="match status" value="1"/>
</dbReference>
<dbReference type="GO" id="GO:0032259">
    <property type="term" value="P:methylation"/>
    <property type="evidence" value="ECO:0007669"/>
    <property type="project" value="UniProtKB-KW"/>
</dbReference>
<dbReference type="PROSITE" id="PS50123">
    <property type="entry name" value="CHER"/>
    <property type="match status" value="1"/>
</dbReference>
<dbReference type="PANTHER" id="PTHR24422">
    <property type="entry name" value="CHEMOTAXIS PROTEIN METHYLTRANSFERASE"/>
    <property type="match status" value="1"/>
</dbReference>
<name>A0A6N6VUU1_9BACT</name>
<comment type="caution">
    <text evidence="7">The sequence shown here is derived from an EMBL/GenBank/DDBJ whole genome shotgun (WGS) entry which is preliminary data.</text>
</comment>
<evidence type="ECO:0000313" key="7">
    <source>
        <dbReference type="EMBL" id="KAB8039624.1"/>
    </source>
</evidence>
<dbReference type="Gene3D" id="3.40.50.150">
    <property type="entry name" value="Vaccinia Virus protein VP39"/>
    <property type="match status" value="1"/>
</dbReference>
<dbReference type="InterPro" id="IPR000780">
    <property type="entry name" value="CheR_MeTrfase"/>
</dbReference>
<dbReference type="InterPro" id="IPR022642">
    <property type="entry name" value="CheR_C"/>
</dbReference>
<organism evidence="7 8">
    <name type="scientific">Silvanigrella paludirubra</name>
    <dbReference type="NCBI Taxonomy" id="2499159"/>
    <lineage>
        <taxon>Bacteria</taxon>
        <taxon>Pseudomonadati</taxon>
        <taxon>Bdellovibrionota</taxon>
        <taxon>Oligoflexia</taxon>
        <taxon>Silvanigrellales</taxon>
        <taxon>Silvanigrellaceae</taxon>
        <taxon>Silvanigrella</taxon>
    </lineage>
</organism>
<dbReference type="AlphaFoldDB" id="A0A6N6VUU1"/>
<evidence type="ECO:0000256" key="2">
    <source>
        <dbReference type="ARBA" id="ARBA00012534"/>
    </source>
</evidence>
<dbReference type="Proteomes" id="UP000437748">
    <property type="component" value="Unassembled WGS sequence"/>
</dbReference>
<keyword evidence="8" id="KW-1185">Reference proteome</keyword>
<keyword evidence="5" id="KW-0949">S-adenosyl-L-methionine</keyword>
<dbReference type="Gene3D" id="1.10.155.10">
    <property type="entry name" value="Chemotaxis receptor methyltransferase CheR, N-terminal domain"/>
    <property type="match status" value="1"/>
</dbReference>
<sequence>MSETPQKNSITHEELISDIEGFNSLAKILLERTGIYMDSSDKNFSLMSNRMHRVLRKHDCSSYKDFIKLIESGVADIMNEFLEVLTTNTTHFFRENEHFTFLKKTLSIIEKDLEKEKRNEIRVWCAAASTGEEPYTILMTILEYLGNYPKLSIKMHATDLNTQVLEKAKLGIYRPEISENITPDLLLKYFDKDLKTQNYQVKEKFRSMIEFSKFNLRNETYSFPYKFDVIFCRNVMIYFTQNVVEETILKLSGCLSKKGYLFIGHSEAMIGDKHKLKSVIPAVYQHMT</sequence>
<keyword evidence="4" id="KW-0808">Transferase</keyword>
<dbReference type="SMART" id="SM00138">
    <property type="entry name" value="MeTrc"/>
    <property type="match status" value="1"/>
</dbReference>
<evidence type="ECO:0000256" key="3">
    <source>
        <dbReference type="ARBA" id="ARBA00022603"/>
    </source>
</evidence>
<evidence type="ECO:0000256" key="4">
    <source>
        <dbReference type="ARBA" id="ARBA00022679"/>
    </source>
</evidence>
<dbReference type="PIRSF" id="PIRSF000410">
    <property type="entry name" value="CheR"/>
    <property type="match status" value="1"/>
</dbReference>
<accession>A0A6N6VUU1</accession>